<organism evidence="1 2">
    <name type="scientific">Amazonocrinis nigriterrae CENA67</name>
    <dbReference type="NCBI Taxonomy" id="2794033"/>
    <lineage>
        <taxon>Bacteria</taxon>
        <taxon>Bacillati</taxon>
        <taxon>Cyanobacteriota</taxon>
        <taxon>Cyanophyceae</taxon>
        <taxon>Nostocales</taxon>
        <taxon>Nostocaceae</taxon>
        <taxon>Amazonocrinis</taxon>
        <taxon>Amazonocrinis nigriterrae</taxon>
    </lineage>
</organism>
<keyword evidence="2" id="KW-1185">Reference proteome</keyword>
<dbReference type="Pfam" id="PF13692">
    <property type="entry name" value="Glyco_trans_1_4"/>
    <property type="match status" value="1"/>
</dbReference>
<accession>A0A8J7HQN5</accession>
<dbReference type="CDD" id="cd03801">
    <property type="entry name" value="GT4_PimA-like"/>
    <property type="match status" value="1"/>
</dbReference>
<sequence>MKLLFVTPRFPYPLLRGDQVVSYHRIRTLGQRHKITLLTFYEHPSELENIDYISPYCETIHTVRLTKLQSIFNIVKGVLNLQLPLQLSYYQSEEFQYKINSILTDNSFDLIHIFLIRVAPYFHHISTPKVLEIIDSMQLNLQRRIALEYLPKRWIFQEELRRIIQYEHNLHNFFDHMVVVSEKDRQFIPSKRVKVIPNGIDTRLFCPVGQPPLKPTLIFSGNMSYAPNCHAVKWFVKSCLPIIQQTIPEVSFLIAGANPSREVCSLGQTPGVTVTGFVKSMPTILRQANVAIAPMQSGSGIQNKILEAMASGLPVVTTTLGLGSLKATPGKEIMVADSPEDFAKTTITLLKDTELAGKVGHQAREFVVNKHSWKVAANQIEELYGHILSQKIEVDSLER</sequence>
<dbReference type="Gene3D" id="3.40.50.2000">
    <property type="entry name" value="Glycogen Phosphorylase B"/>
    <property type="match status" value="2"/>
</dbReference>
<protein>
    <submittedName>
        <fullName evidence="1">Glycosyltransferase</fullName>
    </submittedName>
</protein>
<evidence type="ECO:0000313" key="2">
    <source>
        <dbReference type="Proteomes" id="UP000632766"/>
    </source>
</evidence>
<evidence type="ECO:0000313" key="1">
    <source>
        <dbReference type="EMBL" id="MBH8563677.1"/>
    </source>
</evidence>
<reference evidence="1 2" key="1">
    <citation type="journal article" date="2021" name="Int. J. Syst. Evol. Microbiol.">
        <title>Amazonocrinis nigriterrae gen. nov., sp. nov., Atlanticothrix silvestris gen. nov., sp. nov. and Dendronalium phyllosphericum gen. nov., sp. nov., nostocacean cyanobacteria from Brazilian environments.</title>
        <authorList>
            <person name="Alvarenga D.O."/>
            <person name="Andreote A.P.D."/>
            <person name="Branco L.H.Z."/>
            <person name="Delbaje E."/>
            <person name="Cruz R.B."/>
            <person name="Varani A.M."/>
            <person name="Fiore M.F."/>
        </authorList>
    </citation>
    <scope>NUCLEOTIDE SEQUENCE [LARGE SCALE GENOMIC DNA]</scope>
    <source>
        <strain evidence="1 2">CENA67</strain>
    </source>
</reference>
<gene>
    <name evidence="1" type="ORF">I8748_16010</name>
</gene>
<dbReference type="RefSeq" id="WP_198125546.1">
    <property type="nucleotide sequence ID" value="NZ_JAECZC010000028.1"/>
</dbReference>
<comment type="caution">
    <text evidence="1">The sequence shown here is derived from an EMBL/GenBank/DDBJ whole genome shotgun (WGS) entry which is preliminary data.</text>
</comment>
<dbReference type="GO" id="GO:0016757">
    <property type="term" value="F:glycosyltransferase activity"/>
    <property type="evidence" value="ECO:0007669"/>
    <property type="project" value="TreeGrafter"/>
</dbReference>
<proteinExistence type="predicted"/>
<name>A0A8J7HQN5_9NOST</name>
<dbReference type="SUPFAM" id="SSF53756">
    <property type="entry name" value="UDP-Glycosyltransferase/glycogen phosphorylase"/>
    <property type="match status" value="1"/>
</dbReference>
<dbReference type="PANTHER" id="PTHR12526:SF600">
    <property type="entry name" value="GLYCOSYL TRANSFERASE GROUP 1"/>
    <property type="match status" value="1"/>
</dbReference>
<dbReference type="PANTHER" id="PTHR12526">
    <property type="entry name" value="GLYCOSYLTRANSFERASE"/>
    <property type="match status" value="1"/>
</dbReference>
<dbReference type="AlphaFoldDB" id="A0A8J7HQN5"/>
<dbReference type="EMBL" id="JAECZC010000028">
    <property type="protein sequence ID" value="MBH8563677.1"/>
    <property type="molecule type" value="Genomic_DNA"/>
</dbReference>
<dbReference type="Proteomes" id="UP000632766">
    <property type="component" value="Unassembled WGS sequence"/>
</dbReference>